<evidence type="ECO:0000313" key="9">
    <source>
        <dbReference type="Proteomes" id="UP000586918"/>
    </source>
</evidence>
<dbReference type="SUPFAM" id="SSF55424">
    <property type="entry name" value="FAD/NAD-linked reductases, dimerisation (C-terminal) domain"/>
    <property type="match status" value="1"/>
</dbReference>
<evidence type="ECO:0000256" key="5">
    <source>
        <dbReference type="SAM" id="MobiDB-lite"/>
    </source>
</evidence>
<dbReference type="Pfam" id="PF07992">
    <property type="entry name" value="Pyr_redox_2"/>
    <property type="match status" value="1"/>
</dbReference>
<dbReference type="PANTHER" id="PTHR43557">
    <property type="entry name" value="APOPTOSIS-INDUCING FACTOR 1"/>
    <property type="match status" value="1"/>
</dbReference>
<proteinExistence type="predicted"/>
<dbReference type="Gene3D" id="3.50.50.60">
    <property type="entry name" value="FAD/NAD(P)-binding domain"/>
    <property type="match status" value="2"/>
</dbReference>
<evidence type="ECO:0000259" key="6">
    <source>
        <dbReference type="Pfam" id="PF07992"/>
    </source>
</evidence>
<dbReference type="InterPro" id="IPR028202">
    <property type="entry name" value="Reductase_C"/>
</dbReference>
<gene>
    <name evidence="8" type="ORF">HF519_22395</name>
</gene>
<organism evidence="8 9">
    <name type="scientific">Pseudonocardia bannensis</name>
    <dbReference type="NCBI Taxonomy" id="630973"/>
    <lineage>
        <taxon>Bacteria</taxon>
        <taxon>Bacillati</taxon>
        <taxon>Actinomycetota</taxon>
        <taxon>Actinomycetes</taxon>
        <taxon>Pseudonocardiales</taxon>
        <taxon>Pseudonocardiaceae</taxon>
        <taxon>Pseudonocardia</taxon>
    </lineage>
</organism>
<dbReference type="AlphaFoldDB" id="A0A848DNK2"/>
<dbReference type="PRINTS" id="PR00368">
    <property type="entry name" value="FADPNR"/>
</dbReference>
<name>A0A848DNK2_9PSEU</name>
<evidence type="ECO:0000259" key="7">
    <source>
        <dbReference type="Pfam" id="PF14759"/>
    </source>
</evidence>
<protein>
    <submittedName>
        <fullName evidence="8">FAD-dependent oxidoreductase</fullName>
    </submittedName>
</protein>
<evidence type="ECO:0000256" key="4">
    <source>
        <dbReference type="ARBA" id="ARBA00023002"/>
    </source>
</evidence>
<evidence type="ECO:0000256" key="3">
    <source>
        <dbReference type="ARBA" id="ARBA00022827"/>
    </source>
</evidence>
<dbReference type="InterPro" id="IPR036188">
    <property type="entry name" value="FAD/NAD-bd_sf"/>
</dbReference>
<keyword evidence="9" id="KW-1185">Reference proteome</keyword>
<dbReference type="PANTHER" id="PTHR43557:SF2">
    <property type="entry name" value="RIESKE DOMAIN-CONTAINING PROTEIN-RELATED"/>
    <property type="match status" value="1"/>
</dbReference>
<dbReference type="Pfam" id="PF14759">
    <property type="entry name" value="Reductase_C"/>
    <property type="match status" value="1"/>
</dbReference>
<comment type="cofactor">
    <cofactor evidence="1">
        <name>FAD</name>
        <dbReference type="ChEBI" id="CHEBI:57692"/>
    </cofactor>
</comment>
<dbReference type="PRINTS" id="PR00469">
    <property type="entry name" value="PNDRDTASEII"/>
</dbReference>
<comment type="caution">
    <text evidence="8">The sequence shown here is derived from an EMBL/GenBank/DDBJ whole genome shotgun (WGS) entry which is preliminary data.</text>
</comment>
<evidence type="ECO:0000313" key="8">
    <source>
        <dbReference type="EMBL" id="NMH94278.1"/>
    </source>
</evidence>
<accession>A0A848DNK2</accession>
<evidence type="ECO:0000256" key="2">
    <source>
        <dbReference type="ARBA" id="ARBA00022630"/>
    </source>
</evidence>
<evidence type="ECO:0000256" key="1">
    <source>
        <dbReference type="ARBA" id="ARBA00001974"/>
    </source>
</evidence>
<dbReference type="InterPro" id="IPR023753">
    <property type="entry name" value="FAD/NAD-binding_dom"/>
</dbReference>
<dbReference type="Proteomes" id="UP000586918">
    <property type="component" value="Unassembled WGS sequence"/>
</dbReference>
<keyword evidence="2" id="KW-0285">Flavoprotein</keyword>
<dbReference type="InterPro" id="IPR050446">
    <property type="entry name" value="FAD-oxidoreductase/Apoptosis"/>
</dbReference>
<feature type="region of interest" description="Disordered" evidence="5">
    <location>
        <begin position="1"/>
        <end position="22"/>
    </location>
</feature>
<keyword evidence="3" id="KW-0274">FAD</keyword>
<dbReference type="SUPFAM" id="SSF51905">
    <property type="entry name" value="FAD/NAD(P)-binding domain"/>
    <property type="match status" value="2"/>
</dbReference>
<dbReference type="EMBL" id="JAAXKZ010000103">
    <property type="protein sequence ID" value="NMH94278.1"/>
    <property type="molecule type" value="Genomic_DNA"/>
</dbReference>
<keyword evidence="4" id="KW-0560">Oxidoreductase</keyword>
<feature type="domain" description="FAD/NAD(P)-binding" evidence="6">
    <location>
        <begin position="31"/>
        <end position="326"/>
    </location>
</feature>
<reference evidence="8 9" key="1">
    <citation type="submission" date="2020-04" db="EMBL/GenBank/DDBJ databases">
        <authorList>
            <person name="Klaysubun C."/>
            <person name="Duangmal K."/>
            <person name="Lipun K."/>
        </authorList>
    </citation>
    <scope>NUCLEOTIDE SEQUENCE [LARGE SCALE GENOMIC DNA]</scope>
    <source>
        <strain evidence="8 9">DSM 45300</strain>
    </source>
</reference>
<dbReference type="RefSeq" id="WP_169414966.1">
    <property type="nucleotide sequence ID" value="NZ_JAAXKZ010000103.1"/>
</dbReference>
<dbReference type="Gene3D" id="3.30.390.30">
    <property type="match status" value="1"/>
</dbReference>
<dbReference type="GO" id="GO:0005737">
    <property type="term" value="C:cytoplasm"/>
    <property type="evidence" value="ECO:0007669"/>
    <property type="project" value="TreeGrafter"/>
</dbReference>
<dbReference type="InterPro" id="IPR016156">
    <property type="entry name" value="FAD/NAD-linked_Rdtase_dimer_sf"/>
</dbReference>
<sequence length="429" mass="44349">MGRNSGAGPTGKGFDGVLSRENGSVNGQPQHVLIIGAGLGGLRTAEQLRAAGFEGRISLVGEEPHPPYDRPPLSKQLLAGDWEPERIVLRGREGLDELAVRTYLGTRAVALRPGEVELSDGSTLHADAIVIATGVVARRLPGQPDHLHTLRSVEDALALREALEKAGSLLVVGGGFIGAEVASTAKSRGLHVTVIEALPVPFTRILGDEVGALCGRLITEGGVTLRTGARLARFLDADDPGAVAVELVDGTRIDADVAIVGVGGQPRLGWLADTGLDLSNGLVCDDSGRVRGLEGVWAVGDIAAWDDAEHGGPRRTEHWTNATDQAAVVACAIAGAEPPPPTVPYFWSDQFGLKIQLIGRPELADSTLALHGSGLSGGAVKGTVVGYLAGDRLVAVVGFGAARLVARYRALVANGANRAEALSTAESLG</sequence>
<dbReference type="GO" id="GO:0016651">
    <property type="term" value="F:oxidoreductase activity, acting on NAD(P)H"/>
    <property type="evidence" value="ECO:0007669"/>
    <property type="project" value="TreeGrafter"/>
</dbReference>
<feature type="domain" description="Reductase C-terminal" evidence="7">
    <location>
        <begin position="345"/>
        <end position="420"/>
    </location>
</feature>